<keyword evidence="3" id="KW-1185">Reference proteome</keyword>
<comment type="caution">
    <text evidence="2">The sequence shown here is derived from an EMBL/GenBank/DDBJ whole genome shotgun (WGS) entry which is preliminary data.</text>
</comment>
<evidence type="ECO:0000256" key="1">
    <source>
        <dbReference type="SAM" id="Phobius"/>
    </source>
</evidence>
<keyword evidence="1" id="KW-1133">Transmembrane helix</keyword>
<evidence type="ECO:0008006" key="4">
    <source>
        <dbReference type="Google" id="ProtNLM"/>
    </source>
</evidence>
<keyword evidence="1" id="KW-0812">Transmembrane</keyword>
<dbReference type="Proteomes" id="UP000601597">
    <property type="component" value="Unassembled WGS sequence"/>
</dbReference>
<gene>
    <name evidence="2" type="ORF">GCM10007071_30390</name>
</gene>
<accession>A0ABQ3B6B9</accession>
<name>A0ABQ3B6B9_9GAMM</name>
<proteinExistence type="predicted"/>
<protein>
    <recommendedName>
        <fullName evidence="4">Type II secretory pathway, pseudopilin PulG</fullName>
    </recommendedName>
</protein>
<evidence type="ECO:0000313" key="3">
    <source>
        <dbReference type="Proteomes" id="UP000601597"/>
    </source>
</evidence>
<evidence type="ECO:0000313" key="2">
    <source>
        <dbReference type="EMBL" id="GGY80949.1"/>
    </source>
</evidence>
<feature type="transmembrane region" description="Helical" evidence="1">
    <location>
        <begin position="15"/>
        <end position="32"/>
    </location>
</feature>
<organism evidence="2 3">
    <name type="scientific">Marinobacter zhanjiangensis</name>
    <dbReference type="NCBI Taxonomy" id="578215"/>
    <lineage>
        <taxon>Bacteria</taxon>
        <taxon>Pseudomonadati</taxon>
        <taxon>Pseudomonadota</taxon>
        <taxon>Gammaproteobacteria</taxon>
        <taxon>Pseudomonadales</taxon>
        <taxon>Marinobacteraceae</taxon>
        <taxon>Marinobacter</taxon>
    </lineage>
</organism>
<reference evidence="3" key="1">
    <citation type="journal article" date="2019" name="Int. J. Syst. Evol. Microbiol.">
        <title>The Global Catalogue of Microorganisms (GCM) 10K type strain sequencing project: providing services to taxonomists for standard genome sequencing and annotation.</title>
        <authorList>
            <consortium name="The Broad Institute Genomics Platform"/>
            <consortium name="The Broad Institute Genome Sequencing Center for Infectious Disease"/>
            <person name="Wu L."/>
            <person name="Ma J."/>
        </authorList>
    </citation>
    <scope>NUCLEOTIDE SEQUENCE [LARGE SCALE GENOMIC DNA]</scope>
    <source>
        <strain evidence="3">KCTC 22280</strain>
    </source>
</reference>
<keyword evidence="1" id="KW-0472">Membrane</keyword>
<sequence>MGAEGPVLADSHRRFRWLVALTVLAFAVWFLLDALEDTVERAEQQSVKLMLNQVRSALVVRGAEAMLARDETLESLQGLNPLPLLRWEGEQPLTEENCTTLAPDERGWCFDSERHWLVYQPGQPLDMEGRQREAGEPFAWQVRVSYAGTVKQGKNNGKRATGLKLVEVDRHQISENE</sequence>
<dbReference type="EMBL" id="BMXV01000007">
    <property type="protein sequence ID" value="GGY80949.1"/>
    <property type="molecule type" value="Genomic_DNA"/>
</dbReference>